<keyword evidence="1" id="KW-1133">Transmembrane helix</keyword>
<feature type="transmembrane region" description="Helical" evidence="1">
    <location>
        <begin position="252"/>
        <end position="271"/>
    </location>
</feature>
<name>D5EM31_CORAD</name>
<dbReference type="STRING" id="583355.Caka_2173"/>
<dbReference type="KEGG" id="caa:Caka_2173"/>
<feature type="transmembrane region" description="Helical" evidence="1">
    <location>
        <begin position="220"/>
        <end position="240"/>
    </location>
</feature>
<dbReference type="EMBL" id="CP001998">
    <property type="protein sequence ID" value="ADE55191.1"/>
    <property type="molecule type" value="Genomic_DNA"/>
</dbReference>
<keyword evidence="1" id="KW-0029">Amino-acid transport</keyword>
<comment type="subcellular location">
    <subcellularLocation>
        <location evidence="1">Cell inner membrane</location>
        <topology evidence="1">Multi-pass membrane protein</topology>
    </subcellularLocation>
</comment>
<organism evidence="3 4">
    <name type="scientific">Coraliomargarita akajimensis (strain DSM 45221 / IAM 15411 / JCM 23193 / KCTC 12865 / 04OKA010-24)</name>
    <dbReference type="NCBI Taxonomy" id="583355"/>
    <lineage>
        <taxon>Bacteria</taxon>
        <taxon>Pseudomonadati</taxon>
        <taxon>Verrucomicrobiota</taxon>
        <taxon>Opitutia</taxon>
        <taxon>Puniceicoccales</taxon>
        <taxon>Coraliomargaritaceae</taxon>
        <taxon>Coraliomargarita</taxon>
    </lineage>
</organism>
<keyword evidence="1" id="KW-0769">Symport</keyword>
<evidence type="ECO:0000313" key="4">
    <source>
        <dbReference type="Proteomes" id="UP000000925"/>
    </source>
</evidence>
<proteinExistence type="inferred from homology"/>
<feature type="transmembrane region" description="Helical" evidence="1">
    <location>
        <begin position="44"/>
        <end position="67"/>
    </location>
</feature>
<keyword evidence="1" id="KW-0997">Cell inner membrane</keyword>
<keyword evidence="1" id="KW-0915">Sodium</keyword>
<dbReference type="Pfam" id="PF03616">
    <property type="entry name" value="Glt_symporter"/>
    <property type="match status" value="1"/>
</dbReference>
<dbReference type="PANTHER" id="PTHR36178">
    <property type="entry name" value="SLR0625 PROTEIN"/>
    <property type="match status" value="1"/>
</dbReference>
<keyword evidence="1" id="KW-0739">Sodium transport</keyword>
<dbReference type="GO" id="GO:0015501">
    <property type="term" value="F:glutamate:sodium symporter activity"/>
    <property type="evidence" value="ECO:0007669"/>
    <property type="project" value="UniProtKB-UniRule"/>
</dbReference>
<protein>
    <recommendedName>
        <fullName evidence="1 2">Sodium/glutamate symporter</fullName>
    </recommendedName>
</protein>
<keyword evidence="1" id="KW-0813">Transport</keyword>
<dbReference type="GO" id="GO:0015813">
    <property type="term" value="P:L-glutamate transmembrane transport"/>
    <property type="evidence" value="ECO:0007669"/>
    <property type="project" value="UniProtKB-UniRule"/>
</dbReference>
<feature type="transmembrane region" description="Helical" evidence="1">
    <location>
        <begin position="103"/>
        <end position="128"/>
    </location>
</feature>
<dbReference type="HOGENOM" id="CLU_040907_0_0_0"/>
<comment type="similarity">
    <text evidence="1">Belongs to the glutamate:Na(+) symporter (ESS) (TC 2.A.27) family.</text>
</comment>
<dbReference type="eggNOG" id="COG0786">
    <property type="taxonomic scope" value="Bacteria"/>
</dbReference>
<feature type="transmembrane region" description="Helical" evidence="1">
    <location>
        <begin position="377"/>
        <end position="403"/>
    </location>
</feature>
<dbReference type="GO" id="GO:0005886">
    <property type="term" value="C:plasma membrane"/>
    <property type="evidence" value="ECO:0007669"/>
    <property type="project" value="UniProtKB-SubCell"/>
</dbReference>
<evidence type="ECO:0000256" key="1">
    <source>
        <dbReference type="HAMAP-Rule" id="MF_02062"/>
    </source>
</evidence>
<dbReference type="AlphaFoldDB" id="D5EM31"/>
<keyword evidence="1" id="KW-0472">Membrane</keyword>
<keyword evidence="4" id="KW-1185">Reference proteome</keyword>
<keyword evidence="1" id="KW-0812">Transmembrane</keyword>
<feature type="transmembrane region" description="Helical" evidence="1">
    <location>
        <begin position="283"/>
        <end position="306"/>
    </location>
</feature>
<dbReference type="RefSeq" id="WP_013043913.1">
    <property type="nucleotide sequence ID" value="NC_014008.1"/>
</dbReference>
<feature type="transmembrane region" description="Helical" evidence="1">
    <location>
        <begin position="168"/>
        <end position="188"/>
    </location>
</feature>
<sequence length="411" mass="43583">MMSLDTPPVLWELQGRHIVVMAILVLYVGKYLRDKSSFLTRNNIPASVLGGVLCSVVLSLLTGFHVVSLEFDMQLRNVLLLMFFSSIGLTSEFKSLLRGGRELVLFVIACGLFLILQNSVGVGLSILLGADPVLGLFGGSISFAGGHGTAIGWGARATEAGLEGAAEIGMACATMGLILGGLLGGPVAGRIIEKNKLRGEDSYDAVNQAVEEPPDRPRKYITIDDVIGTLLALGLCLALGDAVNEFFNAHKIPLPGFLTAMMVGLVLSNVAAPLKIIKLRKNVIDIVGGVSLQLFLCMSLMSMNLIALADHALLLLLIAVLQVLAILFFVRKVVFRMMGKDYDAAVMCGGFIGMGLGATPVAIASMDAVTTRYGTSWKALLVVPLVGAFFIDLINALTITLFLKLPFMAGG</sequence>
<reference evidence="3 4" key="1">
    <citation type="journal article" date="2010" name="Stand. Genomic Sci.">
        <title>Complete genome sequence of Coraliomargarita akajimensis type strain (04OKA010-24).</title>
        <authorList>
            <person name="Mavromatis K."/>
            <person name="Abt B."/>
            <person name="Brambilla E."/>
            <person name="Lapidus A."/>
            <person name="Copeland A."/>
            <person name="Deshpande S."/>
            <person name="Nolan M."/>
            <person name="Lucas S."/>
            <person name="Tice H."/>
            <person name="Cheng J.F."/>
            <person name="Han C."/>
            <person name="Detter J.C."/>
            <person name="Woyke T."/>
            <person name="Goodwin L."/>
            <person name="Pitluck S."/>
            <person name="Held B."/>
            <person name="Brettin T."/>
            <person name="Tapia R."/>
            <person name="Ivanova N."/>
            <person name="Mikhailova N."/>
            <person name="Pati A."/>
            <person name="Liolios K."/>
            <person name="Chen A."/>
            <person name="Palaniappan K."/>
            <person name="Land M."/>
            <person name="Hauser L."/>
            <person name="Chang Y.J."/>
            <person name="Jeffries C.D."/>
            <person name="Rohde M."/>
            <person name="Goker M."/>
            <person name="Bristow J."/>
            <person name="Eisen J.A."/>
            <person name="Markowitz V."/>
            <person name="Hugenholtz P."/>
            <person name="Klenk H.P."/>
            <person name="Kyrpides N.C."/>
        </authorList>
    </citation>
    <scope>NUCLEOTIDE SEQUENCE [LARGE SCALE GENOMIC DNA]</scope>
    <source>
        <strain evidence="4">DSM 45221 / IAM 15411 / JCM 23193 / KCTC 12865</strain>
    </source>
</reference>
<gene>
    <name evidence="3" type="ordered locus">Caka_2173</name>
</gene>
<comment type="function">
    <text evidence="1">Catalyzes the sodium-dependent transport of glutamate.</text>
</comment>
<dbReference type="HAMAP" id="MF_02062">
    <property type="entry name" value="GltS"/>
    <property type="match status" value="1"/>
</dbReference>
<dbReference type="InterPro" id="IPR004445">
    <property type="entry name" value="GltS"/>
</dbReference>
<keyword evidence="1" id="KW-0406">Ion transport</keyword>
<dbReference type="NCBIfam" id="TIGR00210">
    <property type="entry name" value="gltS"/>
    <property type="match status" value="1"/>
</dbReference>
<evidence type="ECO:0000313" key="3">
    <source>
        <dbReference type="EMBL" id="ADE55191.1"/>
    </source>
</evidence>
<feature type="transmembrane region" description="Helical" evidence="1">
    <location>
        <begin position="312"/>
        <end position="330"/>
    </location>
</feature>
<feature type="transmembrane region" description="Helical" evidence="1">
    <location>
        <begin position="342"/>
        <end position="365"/>
    </location>
</feature>
<evidence type="ECO:0000256" key="2">
    <source>
        <dbReference type="NCBIfam" id="TIGR00210"/>
    </source>
</evidence>
<keyword evidence="1" id="KW-1003">Cell membrane</keyword>
<feature type="transmembrane region" description="Helical" evidence="1">
    <location>
        <begin position="15"/>
        <end position="32"/>
    </location>
</feature>
<dbReference type="Proteomes" id="UP000000925">
    <property type="component" value="Chromosome"/>
</dbReference>
<dbReference type="PANTHER" id="PTHR36178:SF1">
    <property type="entry name" value="SODIUM_GLUTAMATE SYMPORTER"/>
    <property type="match status" value="1"/>
</dbReference>
<accession>D5EM31</accession>